<gene>
    <name evidence="2" type="ORF">FRACA_2510002</name>
</gene>
<reference evidence="2 3" key="1">
    <citation type="submission" date="2017-06" db="EMBL/GenBank/DDBJ databases">
        <authorList>
            <person name="Kim H.J."/>
            <person name="Triplett B.A."/>
        </authorList>
    </citation>
    <scope>NUCLEOTIDE SEQUENCE [LARGE SCALE GENOMIC DNA]</scope>
    <source>
        <strain evidence="2">FRACA_ARgP5</strain>
    </source>
</reference>
<evidence type="ECO:0000313" key="3">
    <source>
        <dbReference type="Proteomes" id="UP000234331"/>
    </source>
</evidence>
<dbReference type="AlphaFoldDB" id="A0A2I2KS50"/>
<dbReference type="Proteomes" id="UP000234331">
    <property type="component" value="Unassembled WGS sequence"/>
</dbReference>
<protein>
    <submittedName>
        <fullName evidence="2">Uncharacterized protein</fullName>
    </submittedName>
</protein>
<feature type="region of interest" description="Disordered" evidence="1">
    <location>
        <begin position="156"/>
        <end position="206"/>
    </location>
</feature>
<name>A0A2I2KS50_9ACTN</name>
<keyword evidence="3" id="KW-1185">Reference proteome</keyword>
<dbReference type="RefSeq" id="WP_243407576.1">
    <property type="nucleotide sequence ID" value="NZ_FZMO01000170.1"/>
</dbReference>
<evidence type="ECO:0000256" key="1">
    <source>
        <dbReference type="SAM" id="MobiDB-lite"/>
    </source>
</evidence>
<sequence>MPEIMEPAAGEQAVTQLHPALQIDRQWLGQREHRARTPAPHASDNGHLTDRLAVTIERPGPDRFSMPLADDDGLRALLGISDEMATQPDSACDDLHMRCALSAAVTQSPHTLRRVLADHPWITLDGTETLITLAALTTIYAPDSLKIIVEGALSASQNPQTPAGPNHRPPDAAAGPSPCPRPSRPAFFRDASPEPVPADPLLQGDQ</sequence>
<organism evidence="2 3">
    <name type="scientific">Frankia canadensis</name>
    <dbReference type="NCBI Taxonomy" id="1836972"/>
    <lineage>
        <taxon>Bacteria</taxon>
        <taxon>Bacillati</taxon>
        <taxon>Actinomycetota</taxon>
        <taxon>Actinomycetes</taxon>
        <taxon>Frankiales</taxon>
        <taxon>Frankiaceae</taxon>
        <taxon>Frankia</taxon>
    </lineage>
</organism>
<proteinExistence type="predicted"/>
<evidence type="ECO:0000313" key="2">
    <source>
        <dbReference type="EMBL" id="SNQ48482.1"/>
    </source>
</evidence>
<dbReference type="EMBL" id="FZMO01000170">
    <property type="protein sequence ID" value="SNQ48482.1"/>
    <property type="molecule type" value="Genomic_DNA"/>
</dbReference>
<accession>A0A2I2KS50</accession>